<dbReference type="InterPro" id="IPR023828">
    <property type="entry name" value="Peptidase_S8_Ser-AS"/>
</dbReference>
<dbReference type="PRINTS" id="PR00723">
    <property type="entry name" value="SUBTILISIN"/>
</dbReference>
<dbReference type="InterPro" id="IPR015500">
    <property type="entry name" value="Peptidase_S8_subtilisin-rel"/>
</dbReference>
<dbReference type="Pfam" id="PF00082">
    <property type="entry name" value="Peptidase_S8"/>
    <property type="match status" value="1"/>
</dbReference>
<dbReference type="PANTHER" id="PTHR43806">
    <property type="entry name" value="PEPTIDASE S8"/>
    <property type="match status" value="1"/>
</dbReference>
<keyword evidence="5 6" id="KW-0720">Serine protease</keyword>
<feature type="region of interest" description="Disordered" evidence="7">
    <location>
        <begin position="12"/>
        <end position="53"/>
    </location>
</feature>
<comment type="similarity">
    <text evidence="1 6">Belongs to the peptidase S8 family.</text>
</comment>
<evidence type="ECO:0000256" key="3">
    <source>
        <dbReference type="ARBA" id="ARBA00022729"/>
    </source>
</evidence>
<keyword evidence="2 6" id="KW-0645">Protease</keyword>
<evidence type="ECO:0000256" key="7">
    <source>
        <dbReference type="SAM" id="MobiDB-lite"/>
    </source>
</evidence>
<feature type="active site" description="Charge relay system" evidence="6">
    <location>
        <position position="89"/>
    </location>
</feature>
<name>A0ABP7DJM0_9SPHN</name>
<feature type="active site" description="Charge relay system" evidence="6">
    <location>
        <position position="122"/>
    </location>
</feature>
<dbReference type="PROSITE" id="PS00138">
    <property type="entry name" value="SUBTILASE_SER"/>
    <property type="match status" value="1"/>
</dbReference>
<keyword evidence="10" id="KW-1185">Reference proteome</keyword>
<evidence type="ECO:0000256" key="6">
    <source>
        <dbReference type="PROSITE-ProRule" id="PRU01240"/>
    </source>
</evidence>
<evidence type="ECO:0000256" key="1">
    <source>
        <dbReference type="ARBA" id="ARBA00011073"/>
    </source>
</evidence>
<dbReference type="CDD" id="cd04848">
    <property type="entry name" value="Peptidases_S8_Autotransporter_serine_protease_like"/>
    <property type="match status" value="1"/>
</dbReference>
<keyword evidence="3" id="KW-0732">Signal</keyword>
<feature type="domain" description="Peptidase S8/S53" evidence="8">
    <location>
        <begin position="80"/>
        <end position="347"/>
    </location>
</feature>
<accession>A0ABP7DJM0</accession>
<feature type="compositionally biased region" description="Pro residues" evidence="7">
    <location>
        <begin position="21"/>
        <end position="48"/>
    </location>
</feature>
<dbReference type="PROSITE" id="PS51892">
    <property type="entry name" value="SUBTILASE"/>
    <property type="match status" value="1"/>
</dbReference>
<dbReference type="InterPro" id="IPR000209">
    <property type="entry name" value="Peptidase_S8/S53_dom"/>
</dbReference>
<dbReference type="Proteomes" id="UP001500523">
    <property type="component" value="Unassembled WGS sequence"/>
</dbReference>
<proteinExistence type="inferred from homology"/>
<comment type="caution">
    <text evidence="9">The sequence shown here is derived from an EMBL/GenBank/DDBJ whole genome shotgun (WGS) entry which is preliminary data.</text>
</comment>
<evidence type="ECO:0000313" key="9">
    <source>
        <dbReference type="EMBL" id="GAA3706354.1"/>
    </source>
</evidence>
<evidence type="ECO:0000259" key="8">
    <source>
        <dbReference type="Pfam" id="PF00082"/>
    </source>
</evidence>
<dbReference type="InterPro" id="IPR036852">
    <property type="entry name" value="Peptidase_S8/S53_dom_sf"/>
</dbReference>
<feature type="active site" description="Charge relay system" evidence="6">
    <location>
        <position position="299"/>
    </location>
</feature>
<keyword evidence="4 6" id="KW-0378">Hydrolase</keyword>
<dbReference type="Gene3D" id="3.40.50.200">
    <property type="entry name" value="Peptidase S8/S53 domain"/>
    <property type="match status" value="1"/>
</dbReference>
<evidence type="ECO:0000256" key="4">
    <source>
        <dbReference type="ARBA" id="ARBA00022801"/>
    </source>
</evidence>
<dbReference type="PANTHER" id="PTHR43806:SF11">
    <property type="entry name" value="CEREVISIN-RELATED"/>
    <property type="match status" value="1"/>
</dbReference>
<dbReference type="InterPro" id="IPR050131">
    <property type="entry name" value="Peptidase_S8_subtilisin-like"/>
</dbReference>
<protein>
    <recommendedName>
        <fullName evidence="8">Peptidase S8/S53 domain-containing protein</fullName>
    </recommendedName>
</protein>
<dbReference type="InterPro" id="IPR034061">
    <property type="entry name" value="Peptidases_S8_Autotransporter"/>
</dbReference>
<reference evidence="10" key="1">
    <citation type="journal article" date="2019" name="Int. J. Syst. Evol. Microbiol.">
        <title>The Global Catalogue of Microorganisms (GCM) 10K type strain sequencing project: providing services to taxonomists for standard genome sequencing and annotation.</title>
        <authorList>
            <consortium name="The Broad Institute Genomics Platform"/>
            <consortium name="The Broad Institute Genome Sequencing Center for Infectious Disease"/>
            <person name="Wu L."/>
            <person name="Ma J."/>
        </authorList>
    </citation>
    <scope>NUCLEOTIDE SEQUENCE [LARGE SCALE GENOMIC DNA]</scope>
    <source>
        <strain evidence="10">JCM 17498</strain>
    </source>
</reference>
<evidence type="ECO:0000256" key="5">
    <source>
        <dbReference type="ARBA" id="ARBA00022825"/>
    </source>
</evidence>
<gene>
    <name evidence="9" type="ORF">GCM10022268_14860</name>
</gene>
<sequence length="760" mass="76735">MTFAMLLAGCGGGSGGVGSTPTPPSAEIPTPIATPAPTPPATPTPAPTPSATNYDTAEYRATVGAVSMNALTAYSRGATGAGVSIGIIDSGIDLQSEEFSGRLSSASADVAGNTGFDDEDGHGTAVAFTAAGRRNGAGTHGVAFEATVVALRADRPGTCATAVEGDDSTGCKFGSDAIARGVDAARAAGAKVINMSLGGTNMPTSLQNAIARATAAGIVIVISAGNDGTENPDAFTEVANNAAIARGQIIVAGSIGSGDAISSFSDRAGTGAAHYLTAVGERVRAPDETGSVFLWSGTSFAAPQIAGAVALLAQAFPNLSGAQIVQILYASARDAGASGVDPVYGNGVLDLSRAFQPLGTSNVAGSTAAVSMAVNATLSAPMGDARQGGLGAVILDGYDRAFAIDLAQTIDRAAPPRALLGALQFRGRQVAAAIGGTSVSMTLAPRIGGSVAVEPTRLTGRDAGMARAIAGTVTQALGSTLSFGFGIAQGAGTLTAQLTGRREPAFLVATTPGFGIDGTARASSAIRREFGRFGLTAAVESGRMTTRGRDGAPGTDPYLRGGFGRAALSLDRRWGPLALHLTGSGLDERDTLLGARFGTGLGATRATSWFADLDARVEAGDGWTLGGSLRRGWSGARVRHGIDGTGLVRTAAFAADLGKDGVFGADSIGLRIAQPLRVTTGGIDFRLPTLWDYATTSVATWTTQRLNLAPDGREIDVEARYARPFGPGTVQTNVFWRRDPGNIAALPADYGLAVRYGFGF</sequence>
<dbReference type="EMBL" id="BAABBF010000003">
    <property type="protein sequence ID" value="GAA3706354.1"/>
    <property type="molecule type" value="Genomic_DNA"/>
</dbReference>
<dbReference type="SUPFAM" id="SSF52743">
    <property type="entry name" value="Subtilisin-like"/>
    <property type="match status" value="1"/>
</dbReference>
<evidence type="ECO:0000256" key="2">
    <source>
        <dbReference type="ARBA" id="ARBA00022670"/>
    </source>
</evidence>
<evidence type="ECO:0000313" key="10">
    <source>
        <dbReference type="Proteomes" id="UP001500523"/>
    </source>
</evidence>
<dbReference type="RefSeq" id="WP_344692738.1">
    <property type="nucleotide sequence ID" value="NZ_BAABBF010000003.1"/>
</dbReference>
<organism evidence="9 10">
    <name type="scientific">Sphingomonas cynarae</name>
    <dbReference type="NCBI Taxonomy" id="930197"/>
    <lineage>
        <taxon>Bacteria</taxon>
        <taxon>Pseudomonadati</taxon>
        <taxon>Pseudomonadota</taxon>
        <taxon>Alphaproteobacteria</taxon>
        <taxon>Sphingomonadales</taxon>
        <taxon>Sphingomonadaceae</taxon>
        <taxon>Sphingomonas</taxon>
    </lineage>
</organism>